<evidence type="ECO:0000256" key="3">
    <source>
        <dbReference type="ARBA" id="ARBA00022801"/>
    </source>
</evidence>
<dbReference type="InterPro" id="IPR038765">
    <property type="entry name" value="Papain-like_cys_pep_sf"/>
</dbReference>
<keyword evidence="4 5" id="KW-0788">Thiol protease</keyword>
<dbReference type="SUPFAM" id="SSF54001">
    <property type="entry name" value="Cysteine proteinases"/>
    <property type="match status" value="1"/>
</dbReference>
<dbReference type="SMART" id="SM00720">
    <property type="entry name" value="calpain_III"/>
    <property type="match status" value="1"/>
</dbReference>
<evidence type="ECO:0000313" key="7">
    <source>
        <dbReference type="EMBL" id="CAK3965009.1"/>
    </source>
</evidence>
<reference evidence="7" key="1">
    <citation type="submission" date="2023-11" db="EMBL/GenBank/DDBJ databases">
        <authorList>
            <person name="Alioto T."/>
            <person name="Alioto T."/>
            <person name="Gomez Garrido J."/>
        </authorList>
    </citation>
    <scope>NUCLEOTIDE SEQUENCE</scope>
</reference>
<protein>
    <submittedName>
        <fullName evidence="7">Related to Calpain-like protease palB RIM13</fullName>
    </submittedName>
</protein>
<evidence type="ECO:0000256" key="2">
    <source>
        <dbReference type="ARBA" id="ARBA00022670"/>
    </source>
</evidence>
<dbReference type="EMBL" id="CAVMBE010000017">
    <property type="protein sequence ID" value="CAK3965009.1"/>
    <property type="molecule type" value="Genomic_DNA"/>
</dbReference>
<evidence type="ECO:0000256" key="1">
    <source>
        <dbReference type="ARBA" id="ARBA00010193"/>
    </source>
</evidence>
<sequence>MSLPSKHLEELRQDAERLADQLLRSSSRDEALQIAIQAVETSMKALRLVSDPSEKAKYTARAQVLMREAEEIKKSTDWRRIIPQSSIVRSAAPRPSVIAKPLKEPVNSRELPKREQIIKLKAGWLNGVKFPEWSGPPDASEFQLKDGENLFVDESSELPLSDFQAEVLDGWKRPIDALPPPLWFPGDRTNVGPVMHTHRDVDLVQDAATDCSVVASLCAGLARAQRGHTSILSSTLYPYDFENRRPQISKNGKYIVRLNFNGCFRKVVIDDRIPTTSTTRVIHVVDRNTPGLLWPALLEKAYLKVRGGYDFPGSNSATDLWILSGWIPEQVFLQSDEMEPDRFWKRILNGFSYGDVLITLGTGKMSSKTERAIGLAGEHDYAVLDVREVEGQRLLLIKNPWVEGTSWRGRFKSAPKASKSNSNQDDLLIQLDDEEPVGSPRDLLNVNDQLTPGTFWMDLDNVLQHFESIYLNWNPGLFAHRQDIHFAWNLSVAEGSVKRNCGTHASFRHNPQYTISTSKKEPVWLLLWRHFRNSVPQDALPEDMEGGRQFIDLNGHITLIVFSSKGRRVLLSERHLQKGWFVDSPQTILQLEDCEPGEVYTVVPLEQGLPADEHHFTISAFSSSPIRLSEAAPRHEYATEIAGSWTKETAGGNAQQPTYCDNPQFAMTVPHKSSISLLLETSNQQLNVHVKLLHSNGKRMFRVHRKDIIVDSKEYRPNCCLAEYEELDAGQYTIICSTFEPAQLGHFTLRGESSQPVSVSQLPREGAGRIRYELSAAAFKSGESKIAAPMLPKRLVNLYAIARHADAQRSNGVVSRRSNHSHIRLSIEFGRGPQRRIPIASNGGEYSDSAGAVRTEPIDLSQEHYRRYGYRDCWIVLDRMYVSSESQDERFSVELFVDQPDAIEVGVWRAWED</sequence>
<evidence type="ECO:0000256" key="4">
    <source>
        <dbReference type="ARBA" id="ARBA00022807"/>
    </source>
</evidence>
<evidence type="ECO:0000259" key="6">
    <source>
        <dbReference type="PROSITE" id="PS50203"/>
    </source>
</evidence>
<dbReference type="InterPro" id="IPR051297">
    <property type="entry name" value="PalB/RIM13"/>
</dbReference>
<feature type="active site" evidence="5">
    <location>
        <position position="211"/>
    </location>
</feature>
<dbReference type="PANTHER" id="PTHR46143:SF1">
    <property type="entry name" value="CALPAIN-7"/>
    <property type="match status" value="1"/>
</dbReference>
<feature type="active site" evidence="5">
    <location>
        <position position="399"/>
    </location>
</feature>
<feature type="active site" evidence="5">
    <location>
        <position position="379"/>
    </location>
</feature>
<dbReference type="GO" id="GO:0006508">
    <property type="term" value="P:proteolysis"/>
    <property type="evidence" value="ECO:0007669"/>
    <property type="project" value="UniProtKB-KW"/>
</dbReference>
<proteinExistence type="inferred from homology"/>
<keyword evidence="2 5" id="KW-0645">Protease</keyword>
<dbReference type="PANTHER" id="PTHR46143">
    <property type="entry name" value="CALPAIN-7"/>
    <property type="match status" value="1"/>
</dbReference>
<dbReference type="SUPFAM" id="SSF49758">
    <property type="entry name" value="Calpain large subunit, middle domain (domain III)"/>
    <property type="match status" value="2"/>
</dbReference>
<comment type="caution">
    <text evidence="7">The sequence shown here is derived from an EMBL/GenBank/DDBJ whole genome shotgun (WGS) entry which is preliminary data.</text>
</comment>
<dbReference type="Proteomes" id="UP001296104">
    <property type="component" value="Unassembled WGS sequence"/>
</dbReference>
<name>A0AAI8YWZ2_9PEZI</name>
<feature type="domain" description="Calpain catalytic" evidence="6">
    <location>
        <begin position="129"/>
        <end position="475"/>
    </location>
</feature>
<dbReference type="Pfam" id="PF01067">
    <property type="entry name" value="Calpain_III"/>
    <property type="match status" value="1"/>
</dbReference>
<dbReference type="AlphaFoldDB" id="A0AAI8YWZ2"/>
<gene>
    <name evidence="7" type="ORF">LECACI_7A003495</name>
</gene>
<accession>A0AAI8YWZ2</accession>
<dbReference type="PROSITE" id="PS50203">
    <property type="entry name" value="CALPAIN_CAT"/>
    <property type="match status" value="1"/>
</dbReference>
<dbReference type="InterPro" id="IPR036213">
    <property type="entry name" value="Calpain_III_sf"/>
</dbReference>
<comment type="similarity">
    <text evidence="1">Belongs to the peptidase C2 family. PalB/RIM13 subfamily.</text>
</comment>
<dbReference type="InterPro" id="IPR001300">
    <property type="entry name" value="Peptidase_C2_calpain_cat"/>
</dbReference>
<evidence type="ECO:0000313" key="8">
    <source>
        <dbReference type="Proteomes" id="UP001296104"/>
    </source>
</evidence>
<keyword evidence="8" id="KW-1185">Reference proteome</keyword>
<keyword evidence="3 5" id="KW-0378">Hydrolase</keyword>
<dbReference type="InterPro" id="IPR022683">
    <property type="entry name" value="Calpain_III"/>
</dbReference>
<dbReference type="Gene3D" id="2.60.120.380">
    <property type="match status" value="2"/>
</dbReference>
<evidence type="ECO:0000256" key="5">
    <source>
        <dbReference type="PROSITE-ProRule" id="PRU00239"/>
    </source>
</evidence>
<dbReference type="GO" id="GO:0004198">
    <property type="term" value="F:calcium-dependent cysteine-type endopeptidase activity"/>
    <property type="evidence" value="ECO:0007669"/>
    <property type="project" value="InterPro"/>
</dbReference>
<dbReference type="InterPro" id="IPR022682">
    <property type="entry name" value="Calpain_domain_III"/>
</dbReference>
<dbReference type="CDD" id="cd00044">
    <property type="entry name" value="CysPc"/>
    <property type="match status" value="1"/>
</dbReference>
<organism evidence="7 8">
    <name type="scientific">Lecanosticta acicola</name>
    <dbReference type="NCBI Taxonomy" id="111012"/>
    <lineage>
        <taxon>Eukaryota</taxon>
        <taxon>Fungi</taxon>
        <taxon>Dikarya</taxon>
        <taxon>Ascomycota</taxon>
        <taxon>Pezizomycotina</taxon>
        <taxon>Dothideomycetes</taxon>
        <taxon>Dothideomycetidae</taxon>
        <taxon>Mycosphaerellales</taxon>
        <taxon>Mycosphaerellaceae</taxon>
        <taxon>Lecanosticta</taxon>
    </lineage>
</organism>
<dbReference type="SMART" id="SM00230">
    <property type="entry name" value="CysPc"/>
    <property type="match status" value="1"/>
</dbReference>
<dbReference type="Gene3D" id="3.90.70.10">
    <property type="entry name" value="Cysteine proteinases"/>
    <property type="match status" value="1"/>
</dbReference>
<dbReference type="Pfam" id="PF00648">
    <property type="entry name" value="Peptidase_C2"/>
    <property type="match status" value="1"/>
</dbReference>
<dbReference type="Pfam" id="PF25435">
    <property type="entry name" value="PalB_C"/>
    <property type="match status" value="1"/>
</dbReference>